<reference evidence="1 2" key="1">
    <citation type="journal article" date="2022" name="DNA Res.">
        <title>Chromosomal-level genome assembly of the orchid tree Bauhinia variegata (Leguminosae; Cercidoideae) supports the allotetraploid origin hypothesis of Bauhinia.</title>
        <authorList>
            <person name="Zhong Y."/>
            <person name="Chen Y."/>
            <person name="Zheng D."/>
            <person name="Pang J."/>
            <person name="Liu Y."/>
            <person name="Luo S."/>
            <person name="Meng S."/>
            <person name="Qian L."/>
            <person name="Wei D."/>
            <person name="Dai S."/>
            <person name="Zhou R."/>
        </authorList>
    </citation>
    <scope>NUCLEOTIDE SEQUENCE [LARGE SCALE GENOMIC DNA]</scope>
    <source>
        <strain evidence="1">BV-YZ2020</strain>
    </source>
</reference>
<accession>A0ACB9LWY1</accession>
<evidence type="ECO:0000313" key="1">
    <source>
        <dbReference type="EMBL" id="KAI4316252.1"/>
    </source>
</evidence>
<sequence>MQKIIKFMSLFKSGDPGYRVLGGVSAELPIEVGASIGWLQYSWIWFLKFFKESSDHSMVHRPIASF</sequence>
<keyword evidence="2" id="KW-1185">Reference proteome</keyword>
<organism evidence="1 2">
    <name type="scientific">Bauhinia variegata</name>
    <name type="common">Purple orchid tree</name>
    <name type="synonym">Phanera variegata</name>
    <dbReference type="NCBI Taxonomy" id="167791"/>
    <lineage>
        <taxon>Eukaryota</taxon>
        <taxon>Viridiplantae</taxon>
        <taxon>Streptophyta</taxon>
        <taxon>Embryophyta</taxon>
        <taxon>Tracheophyta</taxon>
        <taxon>Spermatophyta</taxon>
        <taxon>Magnoliopsida</taxon>
        <taxon>eudicotyledons</taxon>
        <taxon>Gunneridae</taxon>
        <taxon>Pentapetalae</taxon>
        <taxon>rosids</taxon>
        <taxon>fabids</taxon>
        <taxon>Fabales</taxon>
        <taxon>Fabaceae</taxon>
        <taxon>Cercidoideae</taxon>
        <taxon>Cercideae</taxon>
        <taxon>Bauhiniinae</taxon>
        <taxon>Bauhinia</taxon>
    </lineage>
</organism>
<name>A0ACB9LWY1_BAUVA</name>
<dbReference type="EMBL" id="CM039435">
    <property type="protein sequence ID" value="KAI4316252.1"/>
    <property type="molecule type" value="Genomic_DNA"/>
</dbReference>
<gene>
    <name evidence="1" type="ORF">L6164_024249</name>
</gene>
<protein>
    <submittedName>
        <fullName evidence="1">Uncharacterized protein</fullName>
    </submittedName>
</protein>
<comment type="caution">
    <text evidence="1">The sequence shown here is derived from an EMBL/GenBank/DDBJ whole genome shotgun (WGS) entry which is preliminary data.</text>
</comment>
<proteinExistence type="predicted"/>
<evidence type="ECO:0000313" key="2">
    <source>
        <dbReference type="Proteomes" id="UP000828941"/>
    </source>
</evidence>
<dbReference type="Proteomes" id="UP000828941">
    <property type="component" value="Chromosome 10"/>
</dbReference>